<dbReference type="RefSeq" id="WP_189552551.1">
    <property type="nucleotide sequence ID" value="NZ_BMTP01000011.1"/>
</dbReference>
<feature type="region of interest" description="Disordered" evidence="1">
    <location>
        <begin position="113"/>
        <end position="136"/>
    </location>
</feature>
<comment type="caution">
    <text evidence="3">The sequence shown here is derived from an EMBL/GenBank/DDBJ whole genome shotgun (WGS) entry which is preliminary data.</text>
</comment>
<organism evidence="3 4">
    <name type="scientific">Streptomyces lavendofoliae</name>
    <dbReference type="NCBI Taxonomy" id="67314"/>
    <lineage>
        <taxon>Bacteria</taxon>
        <taxon>Bacillati</taxon>
        <taxon>Actinomycetota</taxon>
        <taxon>Actinomycetes</taxon>
        <taxon>Kitasatosporales</taxon>
        <taxon>Streptomycetaceae</taxon>
        <taxon>Streptomyces</taxon>
    </lineage>
</organism>
<reference evidence="3" key="2">
    <citation type="submission" date="2020-09" db="EMBL/GenBank/DDBJ databases">
        <authorList>
            <person name="Sun Q."/>
            <person name="Ohkuma M."/>
        </authorList>
    </citation>
    <scope>NUCLEOTIDE SEQUENCE</scope>
    <source>
        <strain evidence="3">JCM 4391</strain>
    </source>
</reference>
<dbReference type="InterPro" id="IPR011033">
    <property type="entry name" value="PRC_barrel-like_sf"/>
</dbReference>
<sequence>MISQEQLTGLARQPVHTADGVKVGDVVDILLDDATGRAEWARVRSDSSGPGDVFVPLREAVHVGDHVRVPFDRATIEAAAKVDVQGRRIPSVADEARLFACFGLRDIREQVNAEQGSGWSRMDRADGVRAGAQGQEEARTRLRLLQDDNA</sequence>
<dbReference type="Proteomes" id="UP000636661">
    <property type="component" value="Unassembled WGS sequence"/>
</dbReference>
<dbReference type="AlphaFoldDB" id="A0A918HZY9"/>
<evidence type="ECO:0000259" key="2">
    <source>
        <dbReference type="Pfam" id="PF05239"/>
    </source>
</evidence>
<reference evidence="3" key="1">
    <citation type="journal article" date="2014" name="Int. J. Syst. Evol. Microbiol.">
        <title>Complete genome sequence of Corynebacterium casei LMG S-19264T (=DSM 44701T), isolated from a smear-ripened cheese.</title>
        <authorList>
            <consortium name="US DOE Joint Genome Institute (JGI-PGF)"/>
            <person name="Walter F."/>
            <person name="Albersmeier A."/>
            <person name="Kalinowski J."/>
            <person name="Ruckert C."/>
        </authorList>
    </citation>
    <scope>NUCLEOTIDE SEQUENCE</scope>
    <source>
        <strain evidence="3">JCM 4391</strain>
    </source>
</reference>
<dbReference type="GO" id="GO:0030077">
    <property type="term" value="C:plasma membrane light-harvesting complex"/>
    <property type="evidence" value="ECO:0007669"/>
    <property type="project" value="InterPro"/>
</dbReference>
<gene>
    <name evidence="3" type="ORF">GCM10010274_43080</name>
</gene>
<proteinExistence type="predicted"/>
<dbReference type="GO" id="GO:0019684">
    <property type="term" value="P:photosynthesis, light reaction"/>
    <property type="evidence" value="ECO:0007669"/>
    <property type="project" value="InterPro"/>
</dbReference>
<accession>A0A918HZY9</accession>
<protein>
    <recommendedName>
        <fullName evidence="2">PRC-barrel domain-containing protein</fullName>
    </recommendedName>
</protein>
<name>A0A918HZY9_9ACTN</name>
<keyword evidence="4" id="KW-1185">Reference proteome</keyword>
<evidence type="ECO:0000313" key="3">
    <source>
        <dbReference type="EMBL" id="GGU49848.1"/>
    </source>
</evidence>
<evidence type="ECO:0000313" key="4">
    <source>
        <dbReference type="Proteomes" id="UP000636661"/>
    </source>
</evidence>
<dbReference type="Gene3D" id="3.90.50.10">
    <property type="entry name" value="Photosynthetic Reaction Center, subunit H, domain 2"/>
    <property type="match status" value="1"/>
</dbReference>
<dbReference type="EMBL" id="BMTP01000011">
    <property type="protein sequence ID" value="GGU49848.1"/>
    <property type="molecule type" value="Genomic_DNA"/>
</dbReference>
<dbReference type="InterPro" id="IPR027275">
    <property type="entry name" value="PRC-brl_dom"/>
</dbReference>
<dbReference type="Pfam" id="PF05239">
    <property type="entry name" value="PRC"/>
    <property type="match status" value="1"/>
</dbReference>
<feature type="domain" description="PRC-barrel" evidence="2">
    <location>
        <begin position="12"/>
        <end position="72"/>
    </location>
</feature>
<evidence type="ECO:0000256" key="1">
    <source>
        <dbReference type="SAM" id="MobiDB-lite"/>
    </source>
</evidence>
<dbReference type="InterPro" id="IPR014747">
    <property type="entry name" value="Bac_photo_RC_H_C"/>
</dbReference>
<dbReference type="SUPFAM" id="SSF50346">
    <property type="entry name" value="PRC-barrel domain"/>
    <property type="match status" value="1"/>
</dbReference>